<organism evidence="1 2">
    <name type="scientific">Thermosynechococcus sichuanensis E542</name>
    <dbReference type="NCBI Taxonomy" id="2016101"/>
    <lineage>
        <taxon>Bacteria</taxon>
        <taxon>Bacillati</taxon>
        <taxon>Cyanobacteriota</taxon>
        <taxon>Cyanophyceae</taxon>
        <taxon>Acaryochloridales</taxon>
        <taxon>Thermosynechococcaceae</taxon>
        <taxon>Thermosynechococcus</taxon>
        <taxon>Thermosynechococcus sichuanensis</taxon>
    </lineage>
</organism>
<gene>
    <name evidence="1" type="ORF">D3A95_05280</name>
</gene>
<dbReference type="RefSeq" id="WP_181496590.1">
    <property type="nucleotide sequence ID" value="NZ_CP032152.1"/>
</dbReference>
<dbReference type="NCBIfam" id="NF045598">
    <property type="entry name" value="asr1405_asl0597"/>
    <property type="match status" value="1"/>
</dbReference>
<dbReference type="Proteomes" id="UP000261812">
    <property type="component" value="Chromosome"/>
</dbReference>
<dbReference type="EMBL" id="CP032152">
    <property type="protein sequence ID" value="AXY67762.1"/>
    <property type="molecule type" value="Genomic_DNA"/>
</dbReference>
<reference evidence="2" key="1">
    <citation type="submission" date="2018-09" db="EMBL/GenBank/DDBJ databases">
        <title>Complete genome sequence of thermophilic cyanobacteria strain Thermosynechococcus elongatus PKUAC-SCTE542.</title>
        <authorList>
            <person name="Liang Y."/>
            <person name="Tang J."/>
            <person name="Daroch M."/>
        </authorList>
    </citation>
    <scope>NUCLEOTIDE SEQUENCE [LARGE SCALE GENOMIC DNA]</scope>
    <source>
        <strain evidence="2">E542</strain>
    </source>
</reference>
<evidence type="ECO:0000313" key="1">
    <source>
        <dbReference type="EMBL" id="AXY67762.1"/>
    </source>
</evidence>
<dbReference type="AlphaFoldDB" id="A0A3B7MD48"/>
<dbReference type="KEGG" id="tsq:D3A95_05280"/>
<name>A0A3B7MD48_9CYAN</name>
<dbReference type="InterPro" id="IPR054637">
    <property type="entry name" value="Asr1405_Asl0597-like"/>
</dbReference>
<accession>A0A3B7MD48</accession>
<proteinExistence type="predicted"/>
<sequence length="83" mass="9547">MSTNPQLIAVQWQLRWPIYQRLTDLGVPCDYAPHRPLMVEVNSPLAALQVWSVVRQMSAPRETLIHWLEHCWQVNLSGSLGRG</sequence>
<protein>
    <submittedName>
        <fullName evidence="1">Uncharacterized protein</fullName>
    </submittedName>
</protein>
<evidence type="ECO:0000313" key="2">
    <source>
        <dbReference type="Proteomes" id="UP000261812"/>
    </source>
</evidence>
<keyword evidence="2" id="KW-1185">Reference proteome</keyword>